<evidence type="ECO:0000256" key="1">
    <source>
        <dbReference type="ARBA" id="ARBA00005254"/>
    </source>
</evidence>
<evidence type="ECO:0000313" key="6">
    <source>
        <dbReference type="Proteomes" id="UP000092950"/>
    </source>
</evidence>
<dbReference type="PANTHER" id="PTHR11941">
    <property type="entry name" value="ENOYL-COA HYDRATASE-RELATED"/>
    <property type="match status" value="1"/>
</dbReference>
<dbReference type="InterPro" id="IPR001753">
    <property type="entry name" value="Enoyl-CoA_hydra/iso"/>
</dbReference>
<dbReference type="SUPFAM" id="SSF52096">
    <property type="entry name" value="ClpP/crotonase"/>
    <property type="match status" value="1"/>
</dbReference>
<accession>A0A0J6C148</accession>
<dbReference type="KEGG" id="bpdz:BBN53_11505"/>
<dbReference type="InterPro" id="IPR029045">
    <property type="entry name" value="ClpP/crotonase-like_dom_sf"/>
</dbReference>
<evidence type="ECO:0000313" key="4">
    <source>
        <dbReference type="EMBL" id="CUI36057.1"/>
    </source>
</evidence>
<dbReference type="Gene3D" id="3.90.226.10">
    <property type="entry name" value="2-enoyl-CoA Hydratase, Chain A, domain 1"/>
    <property type="match status" value="1"/>
</dbReference>
<dbReference type="InterPro" id="IPR014748">
    <property type="entry name" value="Enoyl-CoA_hydra_C"/>
</dbReference>
<proteinExistence type="inferred from homology"/>
<dbReference type="AlphaFoldDB" id="A0A0J6C148"/>
<dbReference type="OrthoDB" id="9807606at2"/>
<dbReference type="RefSeq" id="WP_043209462.1">
    <property type="nucleotide sequence ID" value="NZ_CAJGUP010000197.1"/>
</dbReference>
<organism evidence="4 5">
    <name type="scientific">Bordetella pseudohinzii</name>
    <dbReference type="NCBI Taxonomy" id="1331258"/>
    <lineage>
        <taxon>Bacteria</taxon>
        <taxon>Pseudomonadati</taxon>
        <taxon>Pseudomonadota</taxon>
        <taxon>Betaproteobacteria</taxon>
        <taxon>Burkholderiales</taxon>
        <taxon>Alcaligenaceae</taxon>
        <taxon>Bordetella</taxon>
    </lineage>
</organism>
<dbReference type="EMBL" id="CP016440">
    <property type="protein sequence ID" value="ANY18306.1"/>
    <property type="molecule type" value="Genomic_DNA"/>
</dbReference>
<protein>
    <submittedName>
        <fullName evidence="4">Carnitinyl-CoA dehydratase</fullName>
        <ecNumber evidence="4">4.2.1.-</ecNumber>
    </submittedName>
    <submittedName>
        <fullName evidence="3">Enoyl-CoA hydratase</fullName>
    </submittedName>
</protein>
<sequence>MNLECLKIERDGHVAIVYLDRPPVNAQNAQMRAEIIDVFDSFNDDADVRCVILTSKAKVFSAGADVSERPAIKQRGPGAYWRHNRLVRESALAISECGKPVIAAVNGPALGAGFGLMAACDIWVASNNAYVSMPEINVGLAGGTALLQRIFGQSRARRMFFTGMKVSADELYRLGLIEASLPPEELMPYALALGQEIAGKAPIALRYAKQAAQVTVAMPPREGYRFEQNITVALSDTEDAREAQQAFLEKRQPVYKGR</sequence>
<dbReference type="PANTHER" id="PTHR11941:SF54">
    <property type="entry name" value="ENOYL-COA HYDRATASE, MITOCHONDRIAL"/>
    <property type="match status" value="1"/>
</dbReference>
<dbReference type="EC" id="4.2.1.-" evidence="4"/>
<evidence type="ECO:0000313" key="3">
    <source>
        <dbReference type="EMBL" id="ANY18306.1"/>
    </source>
</evidence>
<dbReference type="Pfam" id="PF00378">
    <property type="entry name" value="ECH_1"/>
    <property type="match status" value="1"/>
</dbReference>
<keyword evidence="2 4" id="KW-0456">Lyase</keyword>
<dbReference type="CDD" id="cd06558">
    <property type="entry name" value="crotonase-like"/>
    <property type="match status" value="1"/>
</dbReference>
<dbReference type="GO" id="GO:0016836">
    <property type="term" value="F:hydro-lyase activity"/>
    <property type="evidence" value="ECO:0007669"/>
    <property type="project" value="UniProtKB-ARBA"/>
</dbReference>
<dbReference type="Proteomes" id="UP000053096">
    <property type="component" value="Unassembled WGS sequence"/>
</dbReference>
<name>A0A0J6C148_9BORD</name>
<keyword evidence="6" id="KW-1185">Reference proteome</keyword>
<dbReference type="NCBIfam" id="NF005073">
    <property type="entry name" value="PRK06495.1"/>
    <property type="match status" value="1"/>
</dbReference>
<reference evidence="3 6" key="2">
    <citation type="submission" date="2016-07" db="EMBL/GenBank/DDBJ databases">
        <title>Complete genome sequences of Bordetella pseudohinzii.</title>
        <authorList>
            <person name="Spilker T."/>
            <person name="Darrah R."/>
            <person name="LiPuma J.J."/>
        </authorList>
    </citation>
    <scope>NUCLEOTIDE SEQUENCE [LARGE SCALE GENOMIC DNA]</scope>
    <source>
        <strain evidence="3 6">HI4681</strain>
    </source>
</reference>
<dbReference type="Proteomes" id="UP000092950">
    <property type="component" value="Chromosome"/>
</dbReference>
<evidence type="ECO:0000256" key="2">
    <source>
        <dbReference type="ARBA" id="ARBA00023239"/>
    </source>
</evidence>
<comment type="similarity">
    <text evidence="1">Belongs to the enoyl-CoA hydratase/isomerase family.</text>
</comment>
<accession>A0A0M7C9W8</accession>
<dbReference type="Gene3D" id="1.10.12.10">
    <property type="entry name" value="Lyase 2-enoyl-coa Hydratase, Chain A, domain 2"/>
    <property type="match status" value="1"/>
</dbReference>
<reference evidence="4 5" key="1">
    <citation type="submission" date="2015-09" db="EMBL/GenBank/DDBJ databases">
        <authorList>
            <person name="Jackson K.R."/>
            <person name="Lunt B.L."/>
            <person name="Fisher J.N.B."/>
            <person name="Gardner A.V."/>
            <person name="Bailey M.E."/>
            <person name="Deus L.M."/>
            <person name="Earl A.S."/>
            <person name="Gibby P.D."/>
            <person name="Hartmann K.A."/>
            <person name="Liu J.E."/>
            <person name="Manci A.M."/>
            <person name="Nielsen D.A."/>
            <person name="Solomon M.B."/>
            <person name="Breakwell D.P."/>
            <person name="Burnett S.H."/>
            <person name="Grose J.H."/>
        </authorList>
    </citation>
    <scope>NUCLEOTIDE SEQUENCE [LARGE SCALE GENOMIC DNA]</scope>
    <source>
        <strain evidence="4 5">2789STDY5608636</strain>
    </source>
</reference>
<dbReference type="GO" id="GO:0006635">
    <property type="term" value="P:fatty acid beta-oxidation"/>
    <property type="evidence" value="ECO:0007669"/>
    <property type="project" value="TreeGrafter"/>
</dbReference>
<dbReference type="FunFam" id="1.10.12.10:FF:000001">
    <property type="entry name" value="Probable enoyl-CoA hydratase, mitochondrial"/>
    <property type="match status" value="1"/>
</dbReference>
<evidence type="ECO:0000313" key="5">
    <source>
        <dbReference type="Proteomes" id="UP000053096"/>
    </source>
</evidence>
<dbReference type="EMBL" id="CYTV01000001">
    <property type="protein sequence ID" value="CUI36057.1"/>
    <property type="molecule type" value="Genomic_DNA"/>
</dbReference>
<gene>
    <name evidence="4" type="primary">caiD_1</name>
    <name evidence="3" type="ORF">BBN53_11505</name>
    <name evidence="4" type="ORF">ERS370011_00256</name>
</gene>